<gene>
    <name evidence="1" type="ORF">GCK32_010102</name>
</gene>
<protein>
    <submittedName>
        <fullName evidence="1">Uncharacterized protein</fullName>
    </submittedName>
</protein>
<dbReference type="AlphaFoldDB" id="A0AAN8G331"/>
<comment type="caution">
    <text evidence="1">The sequence shown here is derived from an EMBL/GenBank/DDBJ whole genome shotgun (WGS) entry which is preliminary data.</text>
</comment>
<sequence>VPGYRLLSPRVDPDLLRLVRRPRPNIRREAPKCAGELPIPSNPSNVFSHARRALETYLYISSEQFLSCEYDC</sequence>
<name>A0AAN8G331_TRICO</name>
<proteinExistence type="predicted"/>
<dbReference type="EMBL" id="WIXE01001882">
    <property type="protein sequence ID" value="KAK5985310.1"/>
    <property type="molecule type" value="Genomic_DNA"/>
</dbReference>
<organism evidence="1 2">
    <name type="scientific">Trichostrongylus colubriformis</name>
    <name type="common">Black scour worm</name>
    <dbReference type="NCBI Taxonomy" id="6319"/>
    <lineage>
        <taxon>Eukaryota</taxon>
        <taxon>Metazoa</taxon>
        <taxon>Ecdysozoa</taxon>
        <taxon>Nematoda</taxon>
        <taxon>Chromadorea</taxon>
        <taxon>Rhabditida</taxon>
        <taxon>Rhabditina</taxon>
        <taxon>Rhabditomorpha</taxon>
        <taxon>Strongyloidea</taxon>
        <taxon>Trichostrongylidae</taxon>
        <taxon>Trichostrongylus</taxon>
    </lineage>
</organism>
<reference evidence="1 2" key="1">
    <citation type="submission" date="2019-10" db="EMBL/GenBank/DDBJ databases">
        <title>Assembly and Annotation for the nematode Trichostrongylus colubriformis.</title>
        <authorList>
            <person name="Martin J."/>
        </authorList>
    </citation>
    <scope>NUCLEOTIDE SEQUENCE [LARGE SCALE GENOMIC DNA]</scope>
    <source>
        <strain evidence="1">G859</strain>
        <tissue evidence="1">Whole worm</tissue>
    </source>
</reference>
<accession>A0AAN8G331</accession>
<evidence type="ECO:0000313" key="2">
    <source>
        <dbReference type="Proteomes" id="UP001331761"/>
    </source>
</evidence>
<dbReference type="Proteomes" id="UP001331761">
    <property type="component" value="Unassembled WGS sequence"/>
</dbReference>
<feature type="non-terminal residue" evidence="1">
    <location>
        <position position="1"/>
    </location>
</feature>
<evidence type="ECO:0000313" key="1">
    <source>
        <dbReference type="EMBL" id="KAK5985310.1"/>
    </source>
</evidence>
<keyword evidence="2" id="KW-1185">Reference proteome</keyword>